<keyword evidence="6" id="KW-0175">Coiled coil</keyword>
<feature type="region of interest" description="Disordered" evidence="7">
    <location>
        <begin position="1406"/>
        <end position="1425"/>
    </location>
</feature>
<feature type="non-terminal residue" evidence="9">
    <location>
        <position position="1"/>
    </location>
</feature>
<dbReference type="GO" id="GO:0003677">
    <property type="term" value="F:DNA binding"/>
    <property type="evidence" value="ECO:0007669"/>
    <property type="project" value="UniProtKB-KW"/>
</dbReference>
<dbReference type="OMA" id="PPFTMDG"/>
<evidence type="ECO:0000313" key="10">
    <source>
        <dbReference type="Proteomes" id="UP000054558"/>
    </source>
</evidence>
<dbReference type="InterPro" id="IPR045134">
    <property type="entry name" value="UHRF1/2-like"/>
</dbReference>
<feature type="compositionally biased region" description="Basic and acidic residues" evidence="7">
    <location>
        <begin position="514"/>
        <end position="523"/>
    </location>
</feature>
<dbReference type="GO" id="GO:0005634">
    <property type="term" value="C:nucleus"/>
    <property type="evidence" value="ECO:0007669"/>
    <property type="project" value="UniProtKB-SubCell"/>
</dbReference>
<feature type="domain" description="YDG" evidence="8">
    <location>
        <begin position="690"/>
        <end position="839"/>
    </location>
</feature>
<keyword evidence="3" id="KW-0238">DNA-binding</keyword>
<dbReference type="PANTHER" id="PTHR14140:SF27">
    <property type="entry name" value="OS04G0289800 PROTEIN"/>
    <property type="match status" value="1"/>
</dbReference>
<sequence>PVVYFRNSPSLLLTKLPERNEPGLTNAQTLLAEIQQLHASGKGQDQVQTRATALIAPSGGGKSRTALEASCHEYSFYLSFSTEKEPGTNILREAIARLREKYGLRYEAIEGDIPRLKEFRDQRLHDMEKFVARILLASALGLREYLRQHQDQASPKGFLLFQLIGISISAQEDWLLKTWGCLLSLSREALELKLQAVMEELRRLTNQDFFNTFLDEAQAGMREMDGYFPSRDKSEGRPLLNGLVRSLHHSVFAHFHFNLTGTGLSLRLSQQLDSAVSEEGAAQLASFTDFPPFTMDGALQYAQDRDKTEGRPLLNGLVRSLHHSVFAHFHFNLTGTGLSLRLSQQLDSAVSEEGAAQLASFTDFPPFTMDGALQYAQEFLESPPEGARVHILVGRPRFAAQLVQKVLLGKSWEEALQALVELHSGQNAPTSLLRGLHEMQTKLSCDLFDQLVAELRCLVLGYYIVGKGKMGLEVLHKRGADAPAEPGGDATKPRKRFKVTPRRRVPGPVQLHSNGDRGAEHKGVSARAEPVTKKLRKANDPLKIWSSRERAVKAPCRERGWGGDSLNGGEDAGQSEPPVEEEDGAVHLAEEADGGIGGLSEEGSGVFLTAGLVDEQLPDDVVPNMTENEGVATLEKVQSAKALANDERPDKAYTTERARKNGLANASSGRVFVTSPKDHFGPITAAHDPVNRTGVRVGSEWGSRLECRQWGVHMPPVAGISGQSGRGAQSVVVSGGYEDDEDHGWYFIYTGSGGRDLSGNKRTSKEQSKEQVFEKFNLALKVSCREGYPVRVVRSHKERKSAFAPQRKVVRYDGIYRVEKCWRKPGKQNAVMCRFLFVRCDNEPPPWDSDGAADSPHRNVPQIRELEGARDVFERVEPPAWDWKEDEGCWGWTRDPPPSQQKAPKSARGNPPRALQSDIVKYDAPLASESGVQSQVDSGDDVSNTLAGKVGQAGASPTRETAAPALDTSAFARDPSNDISGCPGHGPGDVSGGADDVSVNTDEVGTARGQVKRPLDDVTESLGPKAPREGVQAAETERAASLPLEKQDGIKGRSGVKNPDGTMQSAGLIQAVETEDDPSEDERGSEGETPLGLSTPGNEADVGYTILRSWPRRPQFPYWTRHIFDESDESDEGPITYSRRRREAGVTEQSRGGQAQHLTPSSGSGLLPGELGVGLHPRAASPLRKPPASADELLLDSNPNQGLAQPQASFPQGLAEFGVRDEWRAHKKSRRRALRAELERSKGAKALHVAQLEGTFSPDDSGAFKDPPAVAPGSAVGLPEASADVVSRPEPPPQADVTTSSNSPAADVSTEADGVAAGGAAAAENALGGVTDLMVNVPNSPDNATKPSEAEFGEKALQTGTRCEENHTNVGRSGVTNSAAGAMQSFVTPEPVVELVDSPLSLLPQKLQSPQLPSSPHSKRAKAGHVAAVLVREPSDLRAYPGAEHSDEPVLVESARTSKADQSMKATGSLEGELQNGAPPELPPTPDQFEKARKSGQLLGQPGTRTGAASCPDFQPVASTAEPGTGVGENIARVILPATLDCETGASAGQLGTGEGQLEADRSLWGSPDGSPGEGDLERERKNPDRIVRELMRVARENEARCRKMENELQEARETVRVAEERAGSTEERALKQEETARRSEQRTRESEKQARDSEARTRSAEERARLSEELTRLVDERARGAEKRAQGAGERAQAAENRAWNNEMTGRALEKRARESEERAQEFEKRLRDSEAKERELEERLRVSEGFARALEAMKRETEERWAAEVVELKSTMERDREDFCEAAGCLLWGKDGSDGSMTSRDVTARGVVESVGALKGLVEELEGCSGKGTGGLIERARDQLLILRTDLGRKQEEVGMLEMMLDQSEQLREELQRNRGDGFDSGRGVESVQPLRECAVPRRAVAVQTDEPPLEPAGRAPRESTRADVKSDPVVVSGLRAELDELKQEYAALVGLIQRDRG</sequence>
<dbReference type="Pfam" id="PF02182">
    <property type="entry name" value="SAD_SRA"/>
    <property type="match status" value="1"/>
</dbReference>
<proteinExistence type="predicted"/>
<feature type="compositionally biased region" description="Polar residues" evidence="7">
    <location>
        <begin position="1147"/>
        <end position="1157"/>
    </location>
</feature>
<gene>
    <name evidence="9" type="ORF">KFL_009850020</name>
</gene>
<evidence type="ECO:0000313" key="9">
    <source>
        <dbReference type="EMBL" id="GAQ92340.1"/>
    </source>
</evidence>
<evidence type="ECO:0000256" key="3">
    <source>
        <dbReference type="ARBA" id="ARBA00023125"/>
    </source>
</evidence>
<keyword evidence="10" id="KW-1185">Reference proteome</keyword>
<dbReference type="PROSITE" id="PS51015">
    <property type="entry name" value="YDG"/>
    <property type="match status" value="1"/>
</dbReference>
<evidence type="ECO:0000259" key="8">
    <source>
        <dbReference type="PROSITE" id="PS51015"/>
    </source>
</evidence>
<dbReference type="STRING" id="105231.A0A1Y1IN71"/>
<accession>A0A1Y1IN71</accession>
<name>A0A1Y1IN71_KLENI</name>
<evidence type="ECO:0000256" key="4">
    <source>
        <dbReference type="ARBA" id="ARBA00023242"/>
    </source>
</evidence>
<feature type="compositionally biased region" description="Basic residues" evidence="7">
    <location>
        <begin position="493"/>
        <end position="505"/>
    </location>
</feature>
<dbReference type="GO" id="GO:0016874">
    <property type="term" value="F:ligase activity"/>
    <property type="evidence" value="ECO:0007669"/>
    <property type="project" value="UniProtKB-KW"/>
</dbReference>
<feature type="compositionally biased region" description="Basic and acidic residues" evidence="7">
    <location>
        <begin position="1918"/>
        <end position="1928"/>
    </location>
</feature>
<feature type="compositionally biased region" description="Polar residues" evidence="7">
    <location>
        <begin position="1455"/>
        <end position="1466"/>
    </location>
</feature>
<feature type="compositionally biased region" description="Polar residues" evidence="7">
    <location>
        <begin position="1197"/>
        <end position="1210"/>
    </location>
</feature>
<feature type="region of interest" description="Disordered" evidence="7">
    <location>
        <begin position="885"/>
        <end position="913"/>
    </location>
</feature>
<comment type="subcellular location">
    <subcellularLocation>
        <location evidence="5">Nucleus</location>
    </subcellularLocation>
</comment>
<dbReference type="FunFam" id="2.30.280.10:FF:000002">
    <property type="entry name" value="E3 ubiquitin-protein ligase ORTHRUS 2"/>
    <property type="match status" value="1"/>
</dbReference>
<feature type="region of interest" description="Disordered" evidence="7">
    <location>
        <begin position="481"/>
        <end position="530"/>
    </location>
</feature>
<keyword evidence="9" id="KW-0436">Ligase</keyword>
<feature type="region of interest" description="Disordered" evidence="7">
    <location>
        <begin position="1124"/>
        <end position="1211"/>
    </location>
</feature>
<dbReference type="Proteomes" id="UP000054558">
    <property type="component" value="Unassembled WGS sequence"/>
</dbReference>
<feature type="region of interest" description="Disordered" evidence="7">
    <location>
        <begin position="1226"/>
        <end position="1317"/>
    </location>
</feature>
<evidence type="ECO:0000256" key="2">
    <source>
        <dbReference type="ARBA" id="ARBA00022723"/>
    </source>
</evidence>
<dbReference type="OrthoDB" id="2270193at2759"/>
<protein>
    <submittedName>
        <fullName evidence="9">Predicted E3 ubiquitin ligase</fullName>
    </submittedName>
</protein>
<feature type="compositionally biased region" description="Basic and acidic residues" evidence="7">
    <location>
        <begin position="1576"/>
        <end position="1686"/>
    </location>
</feature>
<feature type="compositionally biased region" description="Low complexity" evidence="7">
    <location>
        <begin position="481"/>
        <end position="490"/>
    </location>
</feature>
<feature type="compositionally biased region" description="Low complexity" evidence="7">
    <location>
        <begin position="1406"/>
        <end position="1416"/>
    </location>
</feature>
<feature type="region of interest" description="Disordered" evidence="7">
    <location>
        <begin position="1438"/>
        <end position="1526"/>
    </location>
</feature>
<keyword evidence="4 5" id="KW-0539">Nucleus</keyword>
<evidence type="ECO:0000256" key="1">
    <source>
        <dbReference type="ARBA" id="ARBA00022679"/>
    </source>
</evidence>
<reference evidence="9 10" key="1">
    <citation type="journal article" date="2014" name="Nat. Commun.">
        <title>Klebsormidium flaccidum genome reveals primary factors for plant terrestrial adaptation.</title>
        <authorList>
            <person name="Hori K."/>
            <person name="Maruyama F."/>
            <person name="Fujisawa T."/>
            <person name="Togashi T."/>
            <person name="Yamamoto N."/>
            <person name="Seo M."/>
            <person name="Sato S."/>
            <person name="Yamada T."/>
            <person name="Mori H."/>
            <person name="Tajima N."/>
            <person name="Moriyama T."/>
            <person name="Ikeuchi M."/>
            <person name="Watanabe M."/>
            <person name="Wada H."/>
            <person name="Kobayashi K."/>
            <person name="Saito M."/>
            <person name="Masuda T."/>
            <person name="Sasaki-Sekimoto Y."/>
            <person name="Mashiguchi K."/>
            <person name="Awai K."/>
            <person name="Shimojima M."/>
            <person name="Masuda S."/>
            <person name="Iwai M."/>
            <person name="Nobusawa T."/>
            <person name="Narise T."/>
            <person name="Kondo S."/>
            <person name="Saito H."/>
            <person name="Sato R."/>
            <person name="Murakawa M."/>
            <person name="Ihara Y."/>
            <person name="Oshima-Yamada Y."/>
            <person name="Ohtaka K."/>
            <person name="Satoh M."/>
            <person name="Sonobe K."/>
            <person name="Ishii M."/>
            <person name="Ohtani R."/>
            <person name="Kanamori-Sato M."/>
            <person name="Honoki R."/>
            <person name="Miyazaki D."/>
            <person name="Mochizuki H."/>
            <person name="Umetsu J."/>
            <person name="Higashi K."/>
            <person name="Shibata D."/>
            <person name="Kamiya Y."/>
            <person name="Sato N."/>
            <person name="Nakamura Y."/>
            <person name="Tabata S."/>
            <person name="Ida S."/>
            <person name="Kurokawa K."/>
            <person name="Ohta H."/>
        </authorList>
    </citation>
    <scope>NUCLEOTIDE SEQUENCE [LARGE SCALE GENOMIC DNA]</scope>
    <source>
        <strain evidence="9 10">NIES-2285</strain>
    </source>
</reference>
<dbReference type="InterPro" id="IPR015947">
    <property type="entry name" value="PUA-like_sf"/>
</dbReference>
<dbReference type="GO" id="GO:0046872">
    <property type="term" value="F:metal ion binding"/>
    <property type="evidence" value="ECO:0007669"/>
    <property type="project" value="UniProtKB-KW"/>
</dbReference>
<dbReference type="EMBL" id="DF237934">
    <property type="protein sequence ID" value="GAQ92340.1"/>
    <property type="molecule type" value="Genomic_DNA"/>
</dbReference>
<dbReference type="SUPFAM" id="SSF57997">
    <property type="entry name" value="Tropomyosin"/>
    <property type="match status" value="1"/>
</dbReference>
<dbReference type="Gene3D" id="2.30.280.10">
    <property type="entry name" value="SRA-YDG"/>
    <property type="match status" value="1"/>
</dbReference>
<dbReference type="InterPro" id="IPR036987">
    <property type="entry name" value="SRA-YDG_sf"/>
</dbReference>
<evidence type="ECO:0000256" key="5">
    <source>
        <dbReference type="PROSITE-ProRule" id="PRU00358"/>
    </source>
</evidence>
<feature type="region of interest" description="Disordered" evidence="7">
    <location>
        <begin position="557"/>
        <end position="583"/>
    </location>
</feature>
<dbReference type="SMART" id="SM00466">
    <property type="entry name" value="SRA"/>
    <property type="match status" value="1"/>
</dbReference>
<feature type="region of interest" description="Disordered" evidence="7">
    <location>
        <begin position="1902"/>
        <end position="1928"/>
    </location>
</feature>
<keyword evidence="2" id="KW-0479">Metal-binding</keyword>
<dbReference type="GO" id="GO:0044027">
    <property type="term" value="P:negative regulation of gene expression via chromosomal CpG island methylation"/>
    <property type="evidence" value="ECO:0000318"/>
    <property type="project" value="GO_Central"/>
</dbReference>
<keyword evidence="1" id="KW-0808">Transferase</keyword>
<feature type="compositionally biased region" description="Low complexity" evidence="7">
    <location>
        <begin position="1687"/>
        <end position="1697"/>
    </location>
</feature>
<feature type="coiled-coil region" evidence="6">
    <location>
        <begin position="1835"/>
        <end position="1879"/>
    </location>
</feature>
<feature type="region of interest" description="Disordered" evidence="7">
    <location>
        <begin position="929"/>
        <end position="1101"/>
    </location>
</feature>
<dbReference type="SUPFAM" id="SSF88697">
    <property type="entry name" value="PUA domain-like"/>
    <property type="match status" value="1"/>
</dbReference>
<evidence type="ECO:0000256" key="7">
    <source>
        <dbReference type="SAM" id="MobiDB-lite"/>
    </source>
</evidence>
<evidence type="ECO:0000256" key="6">
    <source>
        <dbReference type="SAM" id="Coils"/>
    </source>
</evidence>
<organism evidence="9 10">
    <name type="scientific">Klebsormidium nitens</name>
    <name type="common">Green alga</name>
    <name type="synonym">Ulothrix nitens</name>
    <dbReference type="NCBI Taxonomy" id="105231"/>
    <lineage>
        <taxon>Eukaryota</taxon>
        <taxon>Viridiplantae</taxon>
        <taxon>Streptophyta</taxon>
        <taxon>Klebsormidiophyceae</taxon>
        <taxon>Klebsormidiales</taxon>
        <taxon>Klebsormidiaceae</taxon>
        <taxon>Klebsormidium</taxon>
    </lineage>
</organism>
<feature type="compositionally biased region" description="Basic and acidic residues" evidence="7">
    <location>
        <begin position="1709"/>
        <end position="1726"/>
    </location>
</feature>
<dbReference type="PANTHER" id="PTHR14140">
    <property type="entry name" value="E3 UBIQUITIN-PROTEIN LIGASE UHRF-RELATED"/>
    <property type="match status" value="1"/>
</dbReference>
<feature type="compositionally biased region" description="Low complexity" evidence="7">
    <location>
        <begin position="1158"/>
        <end position="1177"/>
    </location>
</feature>
<feature type="compositionally biased region" description="Polar residues" evidence="7">
    <location>
        <begin position="930"/>
        <end position="946"/>
    </location>
</feature>
<dbReference type="GO" id="GO:0016567">
    <property type="term" value="P:protein ubiquitination"/>
    <property type="evidence" value="ECO:0000318"/>
    <property type="project" value="GO_Central"/>
</dbReference>
<dbReference type="GO" id="GO:0061630">
    <property type="term" value="F:ubiquitin protein ligase activity"/>
    <property type="evidence" value="ECO:0000318"/>
    <property type="project" value="GO_Central"/>
</dbReference>
<dbReference type="InterPro" id="IPR003105">
    <property type="entry name" value="SRA_YDG"/>
</dbReference>
<feature type="region of interest" description="Disordered" evidence="7">
    <location>
        <begin position="1544"/>
        <end position="1726"/>
    </location>
</feature>